<evidence type="ECO:0000313" key="2">
    <source>
        <dbReference type="Proteomes" id="UP001319861"/>
    </source>
</evidence>
<sequence>MELWEKLQIRRGMTVAIVNAPATAPALVGPFEATDDAGAAAAVVLYVTNRDELAARGETAVRAAHEDRLAWVAYPKARKLGTDLNRDILAREMTALGADPVRQVSLDETWSALRFRPAFR</sequence>
<gene>
    <name evidence="1" type="ORF">SCMU_04600</name>
</gene>
<organism evidence="1 2">
    <name type="scientific">Sinomonas cyclohexanicum</name>
    <name type="common">Corynebacterium cyclohexanicum</name>
    <dbReference type="NCBI Taxonomy" id="322009"/>
    <lineage>
        <taxon>Bacteria</taxon>
        <taxon>Bacillati</taxon>
        <taxon>Actinomycetota</taxon>
        <taxon>Actinomycetes</taxon>
        <taxon>Micrococcales</taxon>
        <taxon>Micrococcaceae</taxon>
        <taxon>Sinomonas</taxon>
    </lineage>
</organism>
<dbReference type="Proteomes" id="UP001319861">
    <property type="component" value="Chromosome"/>
</dbReference>
<name>A0ABM7PQZ8_SINCY</name>
<proteinExistence type="predicted"/>
<dbReference type="EMBL" id="AP024525">
    <property type="protein sequence ID" value="BCT74618.1"/>
    <property type="molecule type" value="Genomic_DNA"/>
</dbReference>
<dbReference type="RefSeq" id="WP_229231354.1">
    <property type="nucleotide sequence ID" value="NZ_AP024525.1"/>
</dbReference>
<keyword evidence="2" id="KW-1185">Reference proteome</keyword>
<accession>A0ABM7PQZ8</accession>
<protein>
    <recommendedName>
        <fullName evidence="3">DUF3052 domain-containing protein</fullName>
    </recommendedName>
</protein>
<evidence type="ECO:0000313" key="1">
    <source>
        <dbReference type="EMBL" id="BCT74618.1"/>
    </source>
</evidence>
<reference evidence="1 2" key="1">
    <citation type="journal article" date="2021" name="J. Biosci. Bioeng.">
        <title>Identification and characterization of a chc gene cluster responsible for the aromatization pathway of cyclohexanecarboxylate degradation in Sinomonas cyclohexanicum ATCC 51369.</title>
        <authorList>
            <person name="Yamamoto T."/>
            <person name="Hasegawa Y."/>
            <person name="Lau P.C.K."/>
            <person name="Iwaki H."/>
        </authorList>
    </citation>
    <scope>NUCLEOTIDE SEQUENCE [LARGE SCALE GENOMIC DNA]</scope>
    <source>
        <strain evidence="1 2">ATCC 51369</strain>
    </source>
</reference>
<evidence type="ECO:0008006" key="3">
    <source>
        <dbReference type="Google" id="ProtNLM"/>
    </source>
</evidence>